<dbReference type="AlphaFoldDB" id="A0AA39VAB8"/>
<comment type="caution">
    <text evidence="1">The sequence shown here is derived from an EMBL/GenBank/DDBJ whole genome shotgun (WGS) entry which is preliminary data.</text>
</comment>
<protein>
    <submittedName>
        <fullName evidence="1">Uncharacterized protein</fullName>
    </submittedName>
</protein>
<proteinExistence type="predicted"/>
<accession>A0AA39VAB8</accession>
<keyword evidence="2" id="KW-1185">Reference proteome</keyword>
<organism evidence="1 2">
    <name type="scientific">Acer saccharum</name>
    <name type="common">Sugar maple</name>
    <dbReference type="NCBI Taxonomy" id="4024"/>
    <lineage>
        <taxon>Eukaryota</taxon>
        <taxon>Viridiplantae</taxon>
        <taxon>Streptophyta</taxon>
        <taxon>Embryophyta</taxon>
        <taxon>Tracheophyta</taxon>
        <taxon>Spermatophyta</taxon>
        <taxon>Magnoliopsida</taxon>
        <taxon>eudicotyledons</taxon>
        <taxon>Gunneridae</taxon>
        <taxon>Pentapetalae</taxon>
        <taxon>rosids</taxon>
        <taxon>malvids</taxon>
        <taxon>Sapindales</taxon>
        <taxon>Sapindaceae</taxon>
        <taxon>Hippocastanoideae</taxon>
        <taxon>Acereae</taxon>
        <taxon>Acer</taxon>
    </lineage>
</organism>
<sequence>METFKVVGWNGTLVMLYSKVTAQAKQSCRGCRAIVVVWLQSIRAAASIKSSPCFRRVVVVLLLLWRRRAIGLGFQKPNRVVVIAVKSSSSGFSRSELLLPLSRRRASVELWSSDRIRVSDTLSCGRISEEKSRLRFQIF</sequence>
<gene>
    <name evidence="1" type="ORF">LWI29_037916</name>
</gene>
<evidence type="ECO:0000313" key="2">
    <source>
        <dbReference type="Proteomes" id="UP001168877"/>
    </source>
</evidence>
<dbReference type="Proteomes" id="UP001168877">
    <property type="component" value="Unassembled WGS sequence"/>
</dbReference>
<reference evidence="1" key="1">
    <citation type="journal article" date="2022" name="Plant J.">
        <title>Strategies of tolerance reflected in two North American maple genomes.</title>
        <authorList>
            <person name="McEvoy S.L."/>
            <person name="Sezen U.U."/>
            <person name="Trouern-Trend A."/>
            <person name="McMahon S.M."/>
            <person name="Schaberg P.G."/>
            <person name="Yang J."/>
            <person name="Wegrzyn J.L."/>
            <person name="Swenson N.G."/>
        </authorList>
    </citation>
    <scope>NUCLEOTIDE SEQUENCE</scope>
    <source>
        <strain evidence="1">NS2018</strain>
    </source>
</reference>
<name>A0AA39VAB8_ACESA</name>
<reference evidence="1" key="2">
    <citation type="submission" date="2023-06" db="EMBL/GenBank/DDBJ databases">
        <authorList>
            <person name="Swenson N.G."/>
            <person name="Wegrzyn J.L."/>
            <person name="Mcevoy S.L."/>
        </authorList>
    </citation>
    <scope>NUCLEOTIDE SEQUENCE</scope>
    <source>
        <strain evidence="1">NS2018</strain>
        <tissue evidence="1">Leaf</tissue>
    </source>
</reference>
<evidence type="ECO:0000313" key="1">
    <source>
        <dbReference type="EMBL" id="KAK0572831.1"/>
    </source>
</evidence>
<dbReference type="EMBL" id="JAUESC010000388">
    <property type="protein sequence ID" value="KAK0572831.1"/>
    <property type="molecule type" value="Genomic_DNA"/>
</dbReference>